<dbReference type="SUPFAM" id="SSF52402">
    <property type="entry name" value="Adenine nucleotide alpha hydrolases-like"/>
    <property type="match status" value="1"/>
</dbReference>
<dbReference type="InterPro" id="IPR006015">
    <property type="entry name" value="Universal_stress_UspA"/>
</dbReference>
<gene>
    <name evidence="7" type="ORF">CKO25_12395</name>
</gene>
<evidence type="ECO:0000256" key="4">
    <source>
        <dbReference type="ARBA" id="ARBA00022490"/>
    </source>
</evidence>
<dbReference type="Proteomes" id="UP001138802">
    <property type="component" value="Unassembled WGS sequence"/>
</dbReference>
<dbReference type="InterPro" id="IPR014729">
    <property type="entry name" value="Rossmann-like_a/b/a_fold"/>
</dbReference>
<dbReference type="PIRSF" id="PIRSF006276">
    <property type="entry name" value="UspA"/>
    <property type="match status" value="1"/>
</dbReference>
<dbReference type="InterPro" id="IPR006016">
    <property type="entry name" value="UspA"/>
</dbReference>
<name>A0A9X0WJF7_9GAMM</name>
<evidence type="ECO:0000256" key="2">
    <source>
        <dbReference type="ARBA" id="ARBA00008791"/>
    </source>
</evidence>
<evidence type="ECO:0000313" key="7">
    <source>
        <dbReference type="EMBL" id="MBK1645429.1"/>
    </source>
</evidence>
<evidence type="ECO:0000259" key="6">
    <source>
        <dbReference type="Pfam" id="PF00582"/>
    </source>
</evidence>
<evidence type="ECO:0000256" key="1">
    <source>
        <dbReference type="ARBA" id="ARBA00004496"/>
    </source>
</evidence>
<accession>A0A9X0WJF7</accession>
<dbReference type="AlphaFoldDB" id="A0A9X0WJF7"/>
<keyword evidence="8" id="KW-1185">Reference proteome</keyword>
<keyword evidence="4 5" id="KW-0963">Cytoplasm</keyword>
<proteinExistence type="inferred from homology"/>
<dbReference type="PRINTS" id="PR01438">
    <property type="entry name" value="UNVRSLSTRESS"/>
</dbReference>
<dbReference type="GO" id="GO:0005737">
    <property type="term" value="C:cytoplasm"/>
    <property type="evidence" value="ECO:0007669"/>
    <property type="project" value="UniProtKB-SubCell"/>
</dbReference>
<feature type="domain" description="UspA" evidence="6">
    <location>
        <begin position="6"/>
        <end position="151"/>
    </location>
</feature>
<sequence length="156" mass="17374">METQDYQRLLLAVDFERESEPVIARAQRLRDLMNARLFLLHVVEHIPPSMDYVPVGYAGGVAAPDTLELEEELLTMAQRELDLLGARLDVPSRDRFVRVGPTARTIDEATTDLNIDLVVIGSRGRHGFLGLFGSSARAVLRNSTCDVLCVKIDEPD</sequence>
<evidence type="ECO:0000256" key="3">
    <source>
        <dbReference type="ARBA" id="ARBA00011738"/>
    </source>
</evidence>
<organism evidence="7 8">
    <name type="scientific">Thiocapsa imhoffii</name>
    <dbReference type="NCBI Taxonomy" id="382777"/>
    <lineage>
        <taxon>Bacteria</taxon>
        <taxon>Pseudomonadati</taxon>
        <taxon>Pseudomonadota</taxon>
        <taxon>Gammaproteobacteria</taxon>
        <taxon>Chromatiales</taxon>
        <taxon>Chromatiaceae</taxon>
        <taxon>Thiocapsa</taxon>
    </lineage>
</organism>
<comment type="similarity">
    <text evidence="2 5">Belongs to the universal stress protein A family.</text>
</comment>
<protein>
    <recommendedName>
        <fullName evidence="5">Universal stress protein</fullName>
    </recommendedName>
</protein>
<dbReference type="PANTHER" id="PTHR46268">
    <property type="entry name" value="STRESS RESPONSE PROTEIN NHAX"/>
    <property type="match status" value="1"/>
</dbReference>
<dbReference type="Gene3D" id="3.40.50.620">
    <property type="entry name" value="HUPs"/>
    <property type="match status" value="1"/>
</dbReference>
<dbReference type="PANTHER" id="PTHR46268:SF23">
    <property type="entry name" value="UNIVERSAL STRESS PROTEIN A-RELATED"/>
    <property type="match status" value="1"/>
</dbReference>
<evidence type="ECO:0000256" key="5">
    <source>
        <dbReference type="PIRNR" id="PIRNR006276"/>
    </source>
</evidence>
<reference evidence="7 8" key="1">
    <citation type="journal article" date="2020" name="Microorganisms">
        <title>Osmotic Adaptation and Compatible Solute Biosynthesis of Phototrophic Bacteria as Revealed from Genome Analyses.</title>
        <authorList>
            <person name="Imhoff J.F."/>
            <person name="Rahn T."/>
            <person name="Kunzel S."/>
            <person name="Keller A."/>
            <person name="Neulinger S.C."/>
        </authorList>
    </citation>
    <scope>NUCLEOTIDE SEQUENCE [LARGE SCALE GENOMIC DNA]</scope>
    <source>
        <strain evidence="7 8">DSM 21303</strain>
    </source>
</reference>
<comment type="subcellular location">
    <subcellularLocation>
        <location evidence="1 5">Cytoplasm</location>
    </subcellularLocation>
</comment>
<evidence type="ECO:0000313" key="8">
    <source>
        <dbReference type="Proteomes" id="UP001138802"/>
    </source>
</evidence>
<dbReference type="RefSeq" id="WP_200388233.1">
    <property type="nucleotide sequence ID" value="NZ_NRSD01000012.1"/>
</dbReference>
<comment type="caution">
    <text evidence="7">The sequence shown here is derived from an EMBL/GenBank/DDBJ whole genome shotgun (WGS) entry which is preliminary data.</text>
</comment>
<dbReference type="Pfam" id="PF00582">
    <property type="entry name" value="Usp"/>
    <property type="match status" value="1"/>
</dbReference>
<comment type="subunit">
    <text evidence="3">Homodimer.</text>
</comment>
<dbReference type="EMBL" id="NRSD01000012">
    <property type="protein sequence ID" value="MBK1645429.1"/>
    <property type="molecule type" value="Genomic_DNA"/>
</dbReference>